<evidence type="ECO:0000256" key="1">
    <source>
        <dbReference type="ARBA" id="ARBA00004141"/>
    </source>
</evidence>
<dbReference type="GO" id="GO:0016887">
    <property type="term" value="F:ATP hydrolysis activity"/>
    <property type="evidence" value="ECO:0007669"/>
    <property type="project" value="InterPro"/>
</dbReference>
<feature type="transmembrane region" description="Helical" evidence="8">
    <location>
        <begin position="155"/>
        <end position="183"/>
    </location>
</feature>
<evidence type="ECO:0000256" key="6">
    <source>
        <dbReference type="ARBA" id="ARBA00022989"/>
    </source>
</evidence>
<dbReference type="CDD" id="cd07346">
    <property type="entry name" value="ABC_6TM_exporters"/>
    <property type="match status" value="1"/>
</dbReference>
<keyword evidence="5 11" id="KW-0067">ATP-binding</keyword>
<evidence type="ECO:0000259" key="10">
    <source>
        <dbReference type="PROSITE" id="PS50929"/>
    </source>
</evidence>
<dbReference type="PANTHER" id="PTHR43394">
    <property type="entry name" value="ATP-DEPENDENT PERMEASE MDL1, MITOCHONDRIAL"/>
    <property type="match status" value="1"/>
</dbReference>
<evidence type="ECO:0000256" key="3">
    <source>
        <dbReference type="ARBA" id="ARBA00022692"/>
    </source>
</evidence>
<sequence length="605" mass="68848">MEINKNENKFFTLLNFSGSYKIFTIIGCILSAISAIFLLIPFIYIWKFIEALFIVFPNFSQAQNLEYYAFMAILFAVLGIIINFIGLMCTHVSAFRNERNMKYKTMKHILTLPLGYFQKNTSGSLRKRIDYSTSTTEGFLAHQLPDLTGAIVTPIAFFIILFSFNWILALVSLIPIIISFILLMTMISGESQKFMVDYQKSLEKMNSEAVEYVRGIPVTKTFQQTIYSYKNFYKSIRDYRKFVSRYTFSWQLPMSSFTVSVNGFFAVLIPAGILLIGSIANTDFLLSFVFYVILTPFCSVMLNKVMMVSQEWFMAREALKEIENILDEKPLSEPVNPQSPQEYSIEFEEVYFDYDKSETNEKHTLNNINLKIKEGETVALVGPSGGGKTTIASLIPRFWDVDKGNITIGNVNIKDISQKELMEKISFVFQDTHLLKDSIYNNIAMSKENATRKEVLKALKLAQCEDILERLPAGINTIIGKEGTYFSGGEQQRIALARAILKDAPIIILDEATALADPENELKIQKAISEITKNKTVLMIAHRLSTIKNVDKIFVVNEGEIIEEGSHSQLIESNGVYADMWKEFNESVEWKVKNTSDEKNGDNND</sequence>
<dbReference type="SUPFAM" id="SSF90123">
    <property type="entry name" value="ABC transporter transmembrane region"/>
    <property type="match status" value="1"/>
</dbReference>
<keyword evidence="2" id="KW-0813">Transport</keyword>
<dbReference type="InterPro" id="IPR011527">
    <property type="entry name" value="ABC1_TM_dom"/>
</dbReference>
<evidence type="ECO:0000313" key="11">
    <source>
        <dbReference type="EMBL" id="PWB86639.1"/>
    </source>
</evidence>
<dbReference type="InterPro" id="IPR027417">
    <property type="entry name" value="P-loop_NTPase"/>
</dbReference>
<dbReference type="Pfam" id="PF00664">
    <property type="entry name" value="ABC_membrane"/>
    <property type="match status" value="1"/>
</dbReference>
<dbReference type="AlphaFoldDB" id="A0A2U1S8T0"/>
<dbReference type="PANTHER" id="PTHR43394:SF1">
    <property type="entry name" value="ATP-BINDING CASSETTE SUB-FAMILY B MEMBER 10, MITOCHONDRIAL"/>
    <property type="match status" value="1"/>
</dbReference>
<dbReference type="GO" id="GO:0015421">
    <property type="term" value="F:ABC-type oligopeptide transporter activity"/>
    <property type="evidence" value="ECO:0007669"/>
    <property type="project" value="TreeGrafter"/>
</dbReference>
<dbReference type="EMBL" id="MZGU01000003">
    <property type="protein sequence ID" value="PWB86639.1"/>
    <property type="molecule type" value="Genomic_DNA"/>
</dbReference>
<proteinExistence type="predicted"/>
<evidence type="ECO:0000256" key="5">
    <source>
        <dbReference type="ARBA" id="ARBA00022840"/>
    </source>
</evidence>
<keyword evidence="6 8" id="KW-1133">Transmembrane helix</keyword>
<dbReference type="InterPro" id="IPR003593">
    <property type="entry name" value="AAA+_ATPase"/>
</dbReference>
<keyword evidence="11" id="KW-0378">Hydrolase</keyword>
<dbReference type="InterPro" id="IPR003439">
    <property type="entry name" value="ABC_transporter-like_ATP-bd"/>
</dbReference>
<keyword evidence="3 8" id="KW-0812">Transmembrane</keyword>
<evidence type="ECO:0000256" key="7">
    <source>
        <dbReference type="ARBA" id="ARBA00023136"/>
    </source>
</evidence>
<feature type="domain" description="ABC transporter" evidence="9">
    <location>
        <begin position="345"/>
        <end position="583"/>
    </location>
</feature>
<evidence type="ECO:0000256" key="2">
    <source>
        <dbReference type="ARBA" id="ARBA00022448"/>
    </source>
</evidence>
<dbReference type="OrthoDB" id="121502at2157"/>
<dbReference type="InterPro" id="IPR039421">
    <property type="entry name" value="Type_1_exporter"/>
</dbReference>
<reference evidence="11 12" key="1">
    <citation type="submission" date="2017-03" db="EMBL/GenBank/DDBJ databases">
        <title>Genome sequence of Methanobrevibacter wosei.</title>
        <authorList>
            <person name="Poehlein A."/>
            <person name="Seedorf H."/>
            <person name="Daniel R."/>
        </authorList>
    </citation>
    <scope>NUCLEOTIDE SEQUENCE [LARGE SCALE GENOMIC DNA]</scope>
    <source>
        <strain evidence="11 12">DSM 11979</strain>
    </source>
</reference>
<gene>
    <name evidence="11" type="primary">msbA</name>
    <name evidence="11" type="ORF">MBBWO_03520</name>
</gene>
<dbReference type="RefSeq" id="WP_116669174.1">
    <property type="nucleotide sequence ID" value="NZ_MZGU01000003.1"/>
</dbReference>
<organism evidence="11 12">
    <name type="scientific">Methanobrevibacter woesei</name>
    <dbReference type="NCBI Taxonomy" id="190976"/>
    <lineage>
        <taxon>Archaea</taxon>
        <taxon>Methanobacteriati</taxon>
        <taxon>Methanobacteriota</taxon>
        <taxon>Methanomada group</taxon>
        <taxon>Methanobacteria</taxon>
        <taxon>Methanobacteriales</taxon>
        <taxon>Methanobacteriaceae</taxon>
        <taxon>Methanobrevibacter</taxon>
    </lineage>
</organism>
<dbReference type="SMART" id="SM00382">
    <property type="entry name" value="AAA"/>
    <property type="match status" value="1"/>
</dbReference>
<dbReference type="InterPro" id="IPR036640">
    <property type="entry name" value="ABC1_TM_sf"/>
</dbReference>
<dbReference type="Proteomes" id="UP000245577">
    <property type="component" value="Unassembled WGS sequence"/>
</dbReference>
<dbReference type="FunFam" id="3.40.50.300:FF:000287">
    <property type="entry name" value="Multidrug ABC transporter ATP-binding protein"/>
    <property type="match status" value="1"/>
</dbReference>
<name>A0A2U1S8T0_9EURY</name>
<feature type="transmembrane region" description="Helical" evidence="8">
    <location>
        <begin position="285"/>
        <end position="306"/>
    </location>
</feature>
<dbReference type="SUPFAM" id="SSF52540">
    <property type="entry name" value="P-loop containing nucleoside triphosphate hydrolases"/>
    <property type="match status" value="1"/>
</dbReference>
<evidence type="ECO:0000256" key="8">
    <source>
        <dbReference type="SAM" id="Phobius"/>
    </source>
</evidence>
<dbReference type="GO" id="GO:0016020">
    <property type="term" value="C:membrane"/>
    <property type="evidence" value="ECO:0007669"/>
    <property type="project" value="UniProtKB-SubCell"/>
</dbReference>
<evidence type="ECO:0000256" key="4">
    <source>
        <dbReference type="ARBA" id="ARBA00022741"/>
    </source>
</evidence>
<dbReference type="Pfam" id="PF00005">
    <property type="entry name" value="ABC_tran"/>
    <property type="match status" value="1"/>
</dbReference>
<keyword evidence="7 8" id="KW-0472">Membrane</keyword>
<accession>A0A2U1S8T0</accession>
<dbReference type="EC" id="3.6.3.-" evidence="11"/>
<comment type="subcellular location">
    <subcellularLocation>
        <location evidence="1">Membrane</location>
        <topology evidence="1">Multi-pass membrane protein</topology>
    </subcellularLocation>
</comment>
<evidence type="ECO:0000259" key="9">
    <source>
        <dbReference type="PROSITE" id="PS50893"/>
    </source>
</evidence>
<keyword evidence="12" id="KW-1185">Reference proteome</keyword>
<protein>
    <submittedName>
        <fullName evidence="11">Lipid A export ATP-binding/permease protein MsbA</fullName>
        <ecNumber evidence="11">3.6.3.-</ecNumber>
    </submittedName>
</protein>
<feature type="transmembrane region" description="Helical" evidence="8">
    <location>
        <begin position="20"/>
        <end position="46"/>
    </location>
</feature>
<feature type="transmembrane region" description="Helical" evidence="8">
    <location>
        <begin position="259"/>
        <end position="279"/>
    </location>
</feature>
<feature type="transmembrane region" description="Helical" evidence="8">
    <location>
        <begin position="67"/>
        <end position="94"/>
    </location>
</feature>
<dbReference type="Gene3D" id="1.20.1560.10">
    <property type="entry name" value="ABC transporter type 1, transmembrane domain"/>
    <property type="match status" value="1"/>
</dbReference>
<feature type="domain" description="ABC transmembrane type-1" evidence="10">
    <location>
        <begin position="25"/>
        <end position="310"/>
    </location>
</feature>
<dbReference type="Gene3D" id="3.40.50.300">
    <property type="entry name" value="P-loop containing nucleotide triphosphate hydrolases"/>
    <property type="match status" value="1"/>
</dbReference>
<dbReference type="PROSITE" id="PS50893">
    <property type="entry name" value="ABC_TRANSPORTER_2"/>
    <property type="match status" value="1"/>
</dbReference>
<comment type="caution">
    <text evidence="11">The sequence shown here is derived from an EMBL/GenBank/DDBJ whole genome shotgun (WGS) entry which is preliminary data.</text>
</comment>
<evidence type="ECO:0000313" key="12">
    <source>
        <dbReference type="Proteomes" id="UP000245577"/>
    </source>
</evidence>
<dbReference type="InterPro" id="IPR017871">
    <property type="entry name" value="ABC_transporter-like_CS"/>
</dbReference>
<dbReference type="GO" id="GO:0005524">
    <property type="term" value="F:ATP binding"/>
    <property type="evidence" value="ECO:0007669"/>
    <property type="project" value="UniProtKB-KW"/>
</dbReference>
<keyword evidence="4" id="KW-0547">Nucleotide-binding</keyword>
<dbReference type="PROSITE" id="PS00211">
    <property type="entry name" value="ABC_TRANSPORTER_1"/>
    <property type="match status" value="1"/>
</dbReference>
<dbReference type="PROSITE" id="PS50929">
    <property type="entry name" value="ABC_TM1F"/>
    <property type="match status" value="1"/>
</dbReference>